<dbReference type="InterPro" id="IPR050723">
    <property type="entry name" value="CFA/CMAS"/>
</dbReference>
<dbReference type="Gene3D" id="3.40.50.150">
    <property type="entry name" value="Vaccinia Virus protein VP39"/>
    <property type="match status" value="1"/>
</dbReference>
<dbReference type="PANTHER" id="PTHR43667">
    <property type="entry name" value="CYCLOPROPANE-FATTY-ACYL-PHOSPHOLIPID SYNTHASE"/>
    <property type="match status" value="1"/>
</dbReference>
<evidence type="ECO:0000313" key="9">
    <source>
        <dbReference type="Proteomes" id="UP000306147"/>
    </source>
</evidence>
<evidence type="ECO:0000256" key="2">
    <source>
        <dbReference type="ARBA" id="ARBA00022603"/>
    </source>
</evidence>
<dbReference type="SUPFAM" id="SSF53335">
    <property type="entry name" value="S-adenosyl-L-methionine-dependent methyltransferases"/>
    <property type="match status" value="1"/>
</dbReference>
<evidence type="ECO:0000256" key="5">
    <source>
        <dbReference type="ARBA" id="ARBA00023098"/>
    </source>
</evidence>
<feature type="region of interest" description="Disordered" evidence="7">
    <location>
        <begin position="1"/>
        <end position="20"/>
    </location>
</feature>
<dbReference type="GO" id="GO:0008168">
    <property type="term" value="F:methyltransferase activity"/>
    <property type="evidence" value="ECO:0007669"/>
    <property type="project" value="UniProtKB-KW"/>
</dbReference>
<dbReference type="Proteomes" id="UP000306147">
    <property type="component" value="Unassembled WGS sequence"/>
</dbReference>
<accession>A0A4S1XJS5</accession>
<feature type="active site" evidence="6">
    <location>
        <position position="392"/>
    </location>
</feature>
<protein>
    <submittedName>
        <fullName evidence="8">Class I SAM-dependent methyltransferase</fullName>
    </submittedName>
</protein>
<evidence type="ECO:0000256" key="3">
    <source>
        <dbReference type="ARBA" id="ARBA00022679"/>
    </source>
</evidence>
<dbReference type="InterPro" id="IPR029063">
    <property type="entry name" value="SAM-dependent_MTases_sf"/>
</dbReference>
<gene>
    <name evidence="8" type="ORF">E5A73_02845</name>
</gene>
<evidence type="ECO:0000256" key="6">
    <source>
        <dbReference type="PIRSR" id="PIRSR003085-1"/>
    </source>
</evidence>
<keyword evidence="2 8" id="KW-0489">Methyltransferase</keyword>
<dbReference type="Pfam" id="PF02353">
    <property type="entry name" value="CMAS"/>
    <property type="match status" value="1"/>
</dbReference>
<name>A0A4S1XJS5_9SPHN</name>
<evidence type="ECO:0000256" key="4">
    <source>
        <dbReference type="ARBA" id="ARBA00022691"/>
    </source>
</evidence>
<dbReference type="PIRSF" id="PIRSF003085">
    <property type="entry name" value="CMAS"/>
    <property type="match status" value="1"/>
</dbReference>
<evidence type="ECO:0000313" key="8">
    <source>
        <dbReference type="EMBL" id="TGX56060.1"/>
    </source>
</evidence>
<dbReference type="InterPro" id="IPR003333">
    <property type="entry name" value="CMAS"/>
</dbReference>
<dbReference type="OrthoDB" id="9782855at2"/>
<comment type="caution">
    <text evidence="8">The sequence shown here is derived from an EMBL/GenBank/DDBJ whole genome shotgun (WGS) entry which is preliminary data.</text>
</comment>
<keyword evidence="4" id="KW-0949">S-adenosyl-L-methionine</keyword>
<feature type="compositionally biased region" description="Basic and acidic residues" evidence="7">
    <location>
        <begin position="7"/>
        <end position="16"/>
    </location>
</feature>
<keyword evidence="5" id="KW-0443">Lipid metabolism</keyword>
<dbReference type="GO" id="GO:0008610">
    <property type="term" value="P:lipid biosynthetic process"/>
    <property type="evidence" value="ECO:0007669"/>
    <property type="project" value="InterPro"/>
</dbReference>
<reference evidence="8 9" key="1">
    <citation type="submission" date="2019-04" db="EMBL/GenBank/DDBJ databases">
        <title>Sphingomonas psychrotolerans sp. nov., isolated from soil in the Tianshan Mountains, Xinjiang, China.</title>
        <authorList>
            <person name="Luo Y."/>
            <person name="Sheng H."/>
        </authorList>
    </citation>
    <scope>NUCLEOTIDE SEQUENCE [LARGE SCALE GENOMIC DNA]</scope>
    <source>
        <strain evidence="8 9">ZFGT-11</strain>
    </source>
</reference>
<dbReference type="CDD" id="cd02440">
    <property type="entry name" value="AdoMet_MTases"/>
    <property type="match status" value="1"/>
</dbReference>
<dbReference type="AlphaFoldDB" id="A0A4S1XJS5"/>
<dbReference type="GO" id="GO:0032259">
    <property type="term" value="P:methylation"/>
    <property type="evidence" value="ECO:0007669"/>
    <property type="project" value="UniProtKB-KW"/>
</dbReference>
<dbReference type="PANTHER" id="PTHR43667:SF2">
    <property type="entry name" value="FATTY ACID C-METHYL TRANSFERASE"/>
    <property type="match status" value="1"/>
</dbReference>
<dbReference type="EMBL" id="SRXT01000001">
    <property type="protein sequence ID" value="TGX56060.1"/>
    <property type="molecule type" value="Genomic_DNA"/>
</dbReference>
<sequence length="413" mass="46145">MNAPTREQGRSKDRGRSGGPLALFAPAFHRQLDRLDRGITEGSLELLLPNGRARLLGGRADGPAAVVDLRSWRALLRLALEGSSGWYEAWAAGEWASPDPVQLFALFSRNRAGLARPARATGPWRLAKRVWHWARRNHRGGSRRNIEFHYDLGNDFYRHWLDKGMTYSSARFDVPGQSLEAAQQAKLSAMLERTATVPGETILEIGCGWGSFAELAARAGRRVHGITLSTEQKAWAEARTAGLDDASFALTDYRDVSGRYDAVVSIEMAEAVGRQYWPAYLAAIRRVLRPGGRAALQLITFDDALFEGYANNVDFIQRYIFPGGLLIRESEFRRLAASNGLDWRDRTAFGLDYAETLKRWRENFDAAAAAGRLPAQFDARFVGQWRYYLKYCEGGFRGGGIDVVQVTLVKEGR</sequence>
<evidence type="ECO:0000256" key="7">
    <source>
        <dbReference type="SAM" id="MobiDB-lite"/>
    </source>
</evidence>
<keyword evidence="3 8" id="KW-0808">Transferase</keyword>
<dbReference type="RefSeq" id="WP_135962260.1">
    <property type="nucleotide sequence ID" value="NZ_SRXT01000001.1"/>
</dbReference>
<comment type="similarity">
    <text evidence="1">Belongs to the CFA/CMAS family.</text>
</comment>
<organism evidence="8 9">
    <name type="scientific">Sphingomonas gei</name>
    <dbReference type="NCBI Taxonomy" id="1395960"/>
    <lineage>
        <taxon>Bacteria</taxon>
        <taxon>Pseudomonadati</taxon>
        <taxon>Pseudomonadota</taxon>
        <taxon>Alphaproteobacteria</taxon>
        <taxon>Sphingomonadales</taxon>
        <taxon>Sphingomonadaceae</taxon>
        <taxon>Sphingomonas</taxon>
    </lineage>
</organism>
<evidence type="ECO:0000256" key="1">
    <source>
        <dbReference type="ARBA" id="ARBA00010815"/>
    </source>
</evidence>
<keyword evidence="9" id="KW-1185">Reference proteome</keyword>
<proteinExistence type="inferred from homology"/>